<feature type="transmembrane region" description="Helical" evidence="9">
    <location>
        <begin position="84"/>
        <end position="105"/>
    </location>
</feature>
<evidence type="ECO:0000256" key="4">
    <source>
        <dbReference type="ARBA" id="ARBA00022801"/>
    </source>
</evidence>
<feature type="binding site" evidence="8">
    <location>
        <position position="104"/>
    </location>
    <ligand>
        <name>Zn(2+)</name>
        <dbReference type="ChEBI" id="CHEBI:29105"/>
        <note>catalytic</note>
    </ligand>
</feature>
<sequence>MASHLGALSAWITAHVPGPLSYKQPASADNEGYWGPVTSTIDWCEENYVISPFFAEFVNSTTNLAFFALSMYHLHSAIKNKHGLLFMFVSVGMCFVGVGSWLFHMTLKYEFQLMDELPMIYCTALPFAYIFSVGKGKTVSVLIYSTTALFTALLTYIYCSVYQNPAFHQVSYGLLNFAIIFRSLYLVNTRVTDPKIRKFLYGLISAALFEFLFGFLLWNLDTAYCTNLIWARREVMGLPYGVVLEGHGWWHVFTGLGIYHFILYSQVLRTWVDGVQDNYELLWTYGFLGEVVLKQSDKIKTKKCE</sequence>
<evidence type="ECO:0000256" key="2">
    <source>
        <dbReference type="ARBA" id="ARBA00009780"/>
    </source>
</evidence>
<keyword evidence="5 9" id="KW-1133">Transmembrane helix</keyword>
<keyword evidence="7" id="KW-0479">Metal-binding</keyword>
<feature type="transmembrane region" description="Helical" evidence="9">
    <location>
        <begin position="117"/>
        <end position="134"/>
    </location>
</feature>
<dbReference type="PANTHER" id="PTHR46187">
    <property type="entry name" value="ALKALINE CERAMIDASE 3"/>
    <property type="match status" value="1"/>
</dbReference>
<name>W6MFA0_9ASCO</name>
<feature type="binding site" evidence="7">
    <location>
        <position position="47"/>
    </location>
    <ligand>
        <name>Ca(2+)</name>
        <dbReference type="ChEBI" id="CHEBI:29108"/>
    </ligand>
</feature>
<feature type="binding site" evidence="7">
    <location>
        <position position="42"/>
    </location>
    <ligand>
        <name>Ca(2+)</name>
        <dbReference type="ChEBI" id="CHEBI:29108"/>
    </ligand>
</feature>
<organism evidence="10 11">
    <name type="scientific">Kuraishia capsulata CBS 1993</name>
    <dbReference type="NCBI Taxonomy" id="1382522"/>
    <lineage>
        <taxon>Eukaryota</taxon>
        <taxon>Fungi</taxon>
        <taxon>Dikarya</taxon>
        <taxon>Ascomycota</taxon>
        <taxon>Saccharomycotina</taxon>
        <taxon>Pichiomycetes</taxon>
        <taxon>Pichiales</taxon>
        <taxon>Pichiaceae</taxon>
        <taxon>Kuraishia</taxon>
    </lineage>
</organism>
<dbReference type="GO" id="GO:0005789">
    <property type="term" value="C:endoplasmic reticulum membrane"/>
    <property type="evidence" value="ECO:0007669"/>
    <property type="project" value="TreeGrafter"/>
</dbReference>
<evidence type="ECO:0000256" key="3">
    <source>
        <dbReference type="ARBA" id="ARBA00022692"/>
    </source>
</evidence>
<comment type="cofactor">
    <cofactor evidence="8">
        <name>Zn(2+)</name>
        <dbReference type="ChEBI" id="CHEBI:29105"/>
    </cofactor>
</comment>
<evidence type="ECO:0000256" key="9">
    <source>
        <dbReference type="SAM" id="Phobius"/>
    </source>
</evidence>
<dbReference type="InterPro" id="IPR008901">
    <property type="entry name" value="ACER"/>
</dbReference>
<dbReference type="GeneID" id="34517814"/>
<dbReference type="RefSeq" id="XP_022456426.1">
    <property type="nucleotide sequence ID" value="XM_022604904.1"/>
</dbReference>
<dbReference type="GO" id="GO:0046514">
    <property type="term" value="P:ceramide catabolic process"/>
    <property type="evidence" value="ECO:0007669"/>
    <property type="project" value="TreeGrafter"/>
</dbReference>
<feature type="binding site" evidence="8">
    <location>
        <position position="247"/>
    </location>
    <ligand>
        <name>Zn(2+)</name>
        <dbReference type="ChEBI" id="CHEBI:29105"/>
        <note>catalytic</note>
    </ligand>
</feature>
<feature type="transmembrane region" description="Helical" evidence="9">
    <location>
        <begin position="170"/>
        <end position="187"/>
    </location>
</feature>
<dbReference type="Pfam" id="PF05875">
    <property type="entry name" value="Ceramidase"/>
    <property type="match status" value="1"/>
</dbReference>
<comment type="similarity">
    <text evidence="2">Belongs to the alkaline ceramidase family.</text>
</comment>
<dbReference type="Proteomes" id="UP000019384">
    <property type="component" value="Unassembled WGS sequence"/>
</dbReference>
<keyword evidence="11" id="KW-1185">Reference proteome</keyword>
<keyword evidence="7" id="KW-0106">Calcium</keyword>
<reference evidence="10" key="2">
    <citation type="submission" date="2014-02" db="EMBL/GenBank/DDBJ databases">
        <title>Complete DNA sequence of /Kuraishia capsulata/ illustrates novel genomic features among budding yeasts (/Saccharomycotina/).</title>
        <authorList>
            <person name="Morales L."/>
            <person name="Noel B."/>
            <person name="Porcel B."/>
            <person name="Marcet-Houben M."/>
            <person name="Hullo M-F."/>
            <person name="Sacerdot C."/>
            <person name="Tekaia F."/>
            <person name="Leh-Louis V."/>
            <person name="Despons L."/>
            <person name="Khanna V."/>
            <person name="Aury J-M."/>
            <person name="Barbe V."/>
            <person name="Couloux A."/>
            <person name="Labadie K."/>
            <person name="Pelletier E."/>
            <person name="Souciet J-L."/>
            <person name="Boekhout T."/>
            <person name="Gabaldon T."/>
            <person name="Wincker P."/>
            <person name="Dujon B."/>
        </authorList>
    </citation>
    <scope>NUCLEOTIDE SEQUENCE</scope>
    <source>
        <strain evidence="10">CBS 1993</strain>
    </source>
</reference>
<evidence type="ECO:0000256" key="6">
    <source>
        <dbReference type="ARBA" id="ARBA00023136"/>
    </source>
</evidence>
<protein>
    <recommendedName>
        <fullName evidence="12">Alkaline ceramidase</fullName>
    </recommendedName>
</protein>
<keyword evidence="6 9" id="KW-0472">Membrane</keyword>
<dbReference type="HOGENOM" id="CLU_063293_3_0_1"/>
<feature type="binding site" evidence="8">
    <location>
        <position position="251"/>
    </location>
    <ligand>
        <name>Zn(2+)</name>
        <dbReference type="ChEBI" id="CHEBI:29105"/>
        <note>catalytic</note>
    </ligand>
</feature>
<accession>W6MFA0</accession>
<dbReference type="AlphaFoldDB" id="W6MFA0"/>
<comment type="subcellular location">
    <subcellularLocation>
        <location evidence="1">Membrane</location>
        <topology evidence="1">Multi-pass membrane protein</topology>
    </subcellularLocation>
</comment>
<gene>
    <name evidence="10" type="ORF">KUCA_T00000371001</name>
</gene>
<proteinExistence type="inferred from homology"/>
<dbReference type="GO" id="GO:0046513">
    <property type="term" value="P:ceramide biosynthetic process"/>
    <property type="evidence" value="ECO:0007669"/>
    <property type="project" value="TreeGrafter"/>
</dbReference>
<evidence type="ECO:0000313" key="11">
    <source>
        <dbReference type="Proteomes" id="UP000019384"/>
    </source>
</evidence>
<keyword evidence="8" id="KW-0862">Zinc</keyword>
<feature type="binding site" evidence="7">
    <location>
        <position position="56"/>
    </location>
    <ligand>
        <name>Ca(2+)</name>
        <dbReference type="ChEBI" id="CHEBI:29108"/>
    </ligand>
</feature>
<evidence type="ECO:0000256" key="1">
    <source>
        <dbReference type="ARBA" id="ARBA00004141"/>
    </source>
</evidence>
<dbReference type="GO" id="GO:0046872">
    <property type="term" value="F:metal ion binding"/>
    <property type="evidence" value="ECO:0007669"/>
    <property type="project" value="UniProtKB-KW"/>
</dbReference>
<dbReference type="STRING" id="1382522.W6MFA0"/>
<evidence type="ECO:0000313" key="10">
    <source>
        <dbReference type="EMBL" id="CDK24409.1"/>
    </source>
</evidence>
<dbReference type="GO" id="GO:0016811">
    <property type="term" value="F:hydrolase activity, acting on carbon-nitrogen (but not peptide) bonds, in linear amides"/>
    <property type="evidence" value="ECO:0007669"/>
    <property type="project" value="InterPro"/>
</dbReference>
<evidence type="ECO:0000256" key="8">
    <source>
        <dbReference type="PIRSR" id="PIRSR608901-2"/>
    </source>
</evidence>
<feature type="binding site" evidence="7">
    <location>
        <position position="43"/>
    </location>
    <ligand>
        <name>Ca(2+)</name>
        <dbReference type="ChEBI" id="CHEBI:29108"/>
    </ligand>
</feature>
<feature type="transmembrane region" description="Helical" evidence="9">
    <location>
        <begin position="52"/>
        <end position="72"/>
    </location>
</feature>
<evidence type="ECO:0000256" key="5">
    <source>
        <dbReference type="ARBA" id="ARBA00022989"/>
    </source>
</evidence>
<feature type="transmembrane region" description="Helical" evidence="9">
    <location>
        <begin position="199"/>
        <end position="218"/>
    </location>
</feature>
<dbReference type="PANTHER" id="PTHR46187:SF3">
    <property type="entry name" value="ALKALINE CERAMIDASE 3"/>
    <property type="match status" value="1"/>
</dbReference>
<dbReference type="OrthoDB" id="187171at2759"/>
<evidence type="ECO:0008006" key="12">
    <source>
        <dbReference type="Google" id="ProtNLM"/>
    </source>
</evidence>
<evidence type="ECO:0000256" key="7">
    <source>
        <dbReference type="PIRSR" id="PIRSR608901-1"/>
    </source>
</evidence>
<reference evidence="10" key="1">
    <citation type="submission" date="2013-12" db="EMBL/GenBank/DDBJ databases">
        <authorList>
            <person name="Genoscope - CEA"/>
        </authorList>
    </citation>
    <scope>NUCLEOTIDE SEQUENCE</scope>
    <source>
        <strain evidence="10">CBS 1993</strain>
    </source>
</reference>
<keyword evidence="4" id="KW-0378">Hydrolase</keyword>
<feature type="transmembrane region" description="Helical" evidence="9">
    <location>
        <begin position="141"/>
        <end position="158"/>
    </location>
</feature>
<dbReference type="EMBL" id="HG793125">
    <property type="protein sequence ID" value="CDK24409.1"/>
    <property type="molecule type" value="Genomic_DNA"/>
</dbReference>
<feature type="binding site" evidence="7">
    <location>
        <position position="45"/>
    </location>
    <ligand>
        <name>Ca(2+)</name>
        <dbReference type="ChEBI" id="CHEBI:29108"/>
    </ligand>
</feature>
<keyword evidence="3 9" id="KW-0812">Transmembrane</keyword>